<dbReference type="EMBL" id="VIEB01000204">
    <property type="protein sequence ID" value="TQE00869.1"/>
    <property type="molecule type" value="Genomic_DNA"/>
</dbReference>
<evidence type="ECO:0000313" key="6">
    <source>
        <dbReference type="EMBL" id="TQE00869.1"/>
    </source>
</evidence>
<feature type="repeat" description="HEAT" evidence="3">
    <location>
        <begin position="79"/>
        <end position="117"/>
    </location>
</feature>
<dbReference type="Pfam" id="PF22646">
    <property type="entry name" value="PPP2R1A-like_HEAT"/>
    <property type="match status" value="1"/>
</dbReference>
<gene>
    <name evidence="6" type="ORF">C1H46_013409</name>
</gene>
<dbReference type="GO" id="GO:0005829">
    <property type="term" value="C:cytosol"/>
    <property type="evidence" value="ECO:0007669"/>
    <property type="project" value="TreeGrafter"/>
</dbReference>
<keyword evidence="1" id="KW-0677">Repeat</keyword>
<evidence type="ECO:0000256" key="1">
    <source>
        <dbReference type="ARBA" id="ARBA00022737"/>
    </source>
</evidence>
<evidence type="ECO:0000256" key="2">
    <source>
        <dbReference type="ARBA" id="ARBA00038332"/>
    </source>
</evidence>
<dbReference type="GO" id="GO:0005634">
    <property type="term" value="C:nucleus"/>
    <property type="evidence" value="ECO:0007669"/>
    <property type="project" value="TreeGrafter"/>
</dbReference>
<dbReference type="PANTHER" id="PTHR10648:SF4">
    <property type="entry name" value="PROTEIN PHOSPHATASE 2 (FORMERLY 2A), REGULATORY SUBUNIT A, BETA ISOFORM-RELATED"/>
    <property type="match status" value="1"/>
</dbReference>
<sequence length="168" mass="18982">MWLAVPDRRLSAASPSSSSSAVSTPQLGFDSAQHQQHQQQQQHQVGSRQDKSWRVWDMVVNQLYELCDAVGPEATRSDLVPAHVRLQRDNEAEVRIAATGKVSKFCRILNPELAIQQILLPIAFNTMKQRQPRKNDALGNAQSTKTGENLSLLWYFSEEGSWRLGERE</sequence>
<feature type="compositionally biased region" description="Basic and acidic residues" evidence="4">
    <location>
        <begin position="1"/>
        <end position="10"/>
    </location>
</feature>
<protein>
    <recommendedName>
        <fullName evidence="5">Phosphatase PP2A regulatory subunit A/Splicing factor 3B subunit 1-like HEAT repeat domain-containing protein</fullName>
    </recommendedName>
</protein>
<comment type="caution">
    <text evidence="6">The sequence shown here is derived from an EMBL/GenBank/DDBJ whole genome shotgun (WGS) entry which is preliminary data.</text>
</comment>
<dbReference type="Gene3D" id="1.25.10.10">
    <property type="entry name" value="Leucine-rich Repeat Variant"/>
    <property type="match status" value="1"/>
</dbReference>
<evidence type="ECO:0000256" key="3">
    <source>
        <dbReference type="PROSITE-ProRule" id="PRU00103"/>
    </source>
</evidence>
<dbReference type="Proteomes" id="UP000315295">
    <property type="component" value="Unassembled WGS sequence"/>
</dbReference>
<dbReference type="GO" id="GO:0019888">
    <property type="term" value="F:protein phosphatase regulator activity"/>
    <property type="evidence" value="ECO:0007669"/>
    <property type="project" value="TreeGrafter"/>
</dbReference>
<name>A0A540MQ04_MALBA</name>
<dbReference type="InterPro" id="IPR051023">
    <property type="entry name" value="PP2A_Regulatory_Subunit_A"/>
</dbReference>
<dbReference type="InterPro" id="IPR054573">
    <property type="entry name" value="PP2A/SF3B1-like_HEAT"/>
</dbReference>
<accession>A0A540MQ04</accession>
<feature type="domain" description="Phosphatase PP2A regulatory subunit A/Splicing factor 3B subunit 1-like HEAT repeat" evidence="5">
    <location>
        <begin position="72"/>
        <end position="134"/>
    </location>
</feature>
<dbReference type="STRING" id="106549.A0A540MQ04"/>
<reference evidence="6 7" key="1">
    <citation type="journal article" date="2019" name="G3 (Bethesda)">
        <title>Sequencing of a Wild Apple (Malus baccata) Genome Unravels the Differences Between Cultivated and Wild Apple Species Regarding Disease Resistance and Cold Tolerance.</title>
        <authorList>
            <person name="Chen X."/>
        </authorList>
    </citation>
    <scope>NUCLEOTIDE SEQUENCE [LARGE SCALE GENOMIC DNA]</scope>
    <source>
        <strain evidence="7">cv. Shandingzi</strain>
        <tissue evidence="6">Leaves</tissue>
    </source>
</reference>
<comment type="similarity">
    <text evidence="2">Belongs to the phosphatase 2A regulatory subunit A family.</text>
</comment>
<proteinExistence type="inferred from homology"/>
<feature type="compositionally biased region" description="Low complexity" evidence="4">
    <location>
        <begin position="33"/>
        <end position="44"/>
    </location>
</feature>
<dbReference type="GO" id="GO:0000159">
    <property type="term" value="C:protein phosphatase type 2A complex"/>
    <property type="evidence" value="ECO:0007669"/>
    <property type="project" value="TreeGrafter"/>
</dbReference>
<organism evidence="6 7">
    <name type="scientific">Malus baccata</name>
    <name type="common">Siberian crab apple</name>
    <name type="synonym">Pyrus baccata</name>
    <dbReference type="NCBI Taxonomy" id="106549"/>
    <lineage>
        <taxon>Eukaryota</taxon>
        <taxon>Viridiplantae</taxon>
        <taxon>Streptophyta</taxon>
        <taxon>Embryophyta</taxon>
        <taxon>Tracheophyta</taxon>
        <taxon>Spermatophyta</taxon>
        <taxon>Magnoliopsida</taxon>
        <taxon>eudicotyledons</taxon>
        <taxon>Gunneridae</taxon>
        <taxon>Pentapetalae</taxon>
        <taxon>rosids</taxon>
        <taxon>fabids</taxon>
        <taxon>Rosales</taxon>
        <taxon>Rosaceae</taxon>
        <taxon>Amygdaloideae</taxon>
        <taxon>Maleae</taxon>
        <taxon>Malus</taxon>
    </lineage>
</organism>
<evidence type="ECO:0000313" key="7">
    <source>
        <dbReference type="Proteomes" id="UP000315295"/>
    </source>
</evidence>
<dbReference type="AlphaFoldDB" id="A0A540MQ04"/>
<dbReference type="InterPro" id="IPR021133">
    <property type="entry name" value="HEAT_type_2"/>
</dbReference>
<dbReference type="SUPFAM" id="SSF48371">
    <property type="entry name" value="ARM repeat"/>
    <property type="match status" value="1"/>
</dbReference>
<feature type="compositionally biased region" description="Low complexity" evidence="4">
    <location>
        <begin position="11"/>
        <end position="23"/>
    </location>
</feature>
<evidence type="ECO:0000259" key="5">
    <source>
        <dbReference type="Pfam" id="PF22646"/>
    </source>
</evidence>
<dbReference type="PROSITE" id="PS50077">
    <property type="entry name" value="HEAT_REPEAT"/>
    <property type="match status" value="1"/>
</dbReference>
<evidence type="ECO:0000256" key="4">
    <source>
        <dbReference type="SAM" id="MobiDB-lite"/>
    </source>
</evidence>
<feature type="region of interest" description="Disordered" evidence="4">
    <location>
        <begin position="1"/>
        <end position="49"/>
    </location>
</feature>
<dbReference type="InterPro" id="IPR011989">
    <property type="entry name" value="ARM-like"/>
</dbReference>
<keyword evidence="7" id="KW-1185">Reference proteome</keyword>
<dbReference type="PANTHER" id="PTHR10648">
    <property type="entry name" value="SERINE/THREONINE-PROTEIN PHOSPHATASE PP2A 65 KDA REGULATORY SUBUNIT"/>
    <property type="match status" value="1"/>
</dbReference>
<dbReference type="InterPro" id="IPR016024">
    <property type="entry name" value="ARM-type_fold"/>
</dbReference>